<evidence type="ECO:0000313" key="1">
    <source>
        <dbReference type="EMBL" id="CAH6719783.1"/>
    </source>
</evidence>
<dbReference type="Proteomes" id="UP001152531">
    <property type="component" value="Unassembled WGS sequence"/>
</dbReference>
<gene>
    <name evidence="1" type="ORF">CLIB1444_02S16402</name>
</gene>
<dbReference type="EMBL" id="CALSDN010000002">
    <property type="protein sequence ID" value="CAH6719783.1"/>
    <property type="molecule type" value="Genomic_DNA"/>
</dbReference>
<proteinExistence type="predicted"/>
<organism evidence="1 2">
    <name type="scientific">[Candida] jaroonii</name>
    <dbReference type="NCBI Taxonomy" id="467808"/>
    <lineage>
        <taxon>Eukaryota</taxon>
        <taxon>Fungi</taxon>
        <taxon>Dikarya</taxon>
        <taxon>Ascomycota</taxon>
        <taxon>Saccharomycotina</taxon>
        <taxon>Pichiomycetes</taxon>
        <taxon>Debaryomycetaceae</taxon>
        <taxon>Yamadazyma</taxon>
    </lineage>
</organism>
<sequence>MDHRSSDQNPNECARKVSTMSFSIKGGFLGFLLGVTTTGAASYYYLMDQYKVANNVVIADVVALQNSINNLEKHVKSLEGKK</sequence>
<keyword evidence="2" id="KW-1185">Reference proteome</keyword>
<comment type="caution">
    <text evidence="1">The sequence shown here is derived from an EMBL/GenBank/DDBJ whole genome shotgun (WGS) entry which is preliminary data.</text>
</comment>
<evidence type="ECO:0000313" key="2">
    <source>
        <dbReference type="Proteomes" id="UP001152531"/>
    </source>
</evidence>
<protein>
    <submittedName>
        <fullName evidence="1">Uncharacterized protein</fullName>
    </submittedName>
</protein>
<reference evidence="1" key="1">
    <citation type="submission" date="2022-06" db="EMBL/GenBank/DDBJ databases">
        <authorList>
            <person name="Legras J.-L."/>
            <person name="Devillers H."/>
            <person name="Grondin C."/>
        </authorList>
    </citation>
    <scope>NUCLEOTIDE SEQUENCE</scope>
    <source>
        <strain evidence="1">CLIB 1444</strain>
    </source>
</reference>
<name>A0ACA9Y4W5_9ASCO</name>
<accession>A0ACA9Y4W5</accession>